<reference evidence="3" key="1">
    <citation type="submission" date="2015-12" db="EMBL/GenBank/DDBJ databases">
        <title>FDA dAtabase for Regulatory Grade micrObial Sequences (FDA-ARGOS): Supporting development and validation of Infectious Disease Dx tests.</title>
        <authorList>
            <person name="Hoffmann M."/>
            <person name="Allard M."/>
            <person name="Evans P."/>
            <person name="Brown E."/>
            <person name="Tallon L.J."/>
            <person name="Sadzewicz L."/>
            <person name="Sengamalay N."/>
            <person name="Ott S."/>
            <person name="Godinez A."/>
            <person name="Nagaraj S."/>
            <person name="Vyas G."/>
            <person name="Aluvathingal J."/>
            <person name="Nadendla S."/>
            <person name="Geyer C."/>
            <person name="Sichtig H."/>
        </authorList>
    </citation>
    <scope>NUCLEOTIDE SEQUENCE [LARGE SCALE GENOMIC DNA]</scope>
    <source>
        <strain evidence="3">ATCC 33809</strain>
    </source>
</reference>
<gene>
    <name evidence="1" type="ORF">AL536_02635</name>
    <name evidence="2" type="ORF">NCTC11327_04107</name>
</gene>
<reference evidence="1" key="2">
    <citation type="submission" date="2018-01" db="EMBL/GenBank/DDBJ databases">
        <title>FDA dAtabase for Regulatory Grade micrObial Sequences (FDA-ARGOS): Supporting development and validation of Infectious Disease Dx tests.</title>
        <authorList>
            <person name="Hoffmann M."/>
            <person name="Allard M."/>
            <person name="Evans P."/>
            <person name="Brown E."/>
            <person name="Tallon L."/>
            <person name="Sadzewicz L."/>
            <person name="Sengamalay N."/>
            <person name="Ott S."/>
            <person name="Godinez A."/>
            <person name="Nagaraj S."/>
            <person name="Vyas G."/>
            <person name="Aluvathingal J."/>
            <person name="Nadendla S."/>
            <person name="Geyer C."/>
            <person name="Sichtig H."/>
        </authorList>
    </citation>
    <scope>NUCLEOTIDE SEQUENCE</scope>
    <source>
        <strain evidence="1">ATCC 33809</strain>
    </source>
</reference>
<proteinExistence type="predicted"/>
<organism evidence="2 4">
    <name type="scientific">Vibrio fluvialis</name>
    <dbReference type="NCBI Taxonomy" id="676"/>
    <lineage>
        <taxon>Bacteria</taxon>
        <taxon>Pseudomonadati</taxon>
        <taxon>Pseudomonadota</taxon>
        <taxon>Gammaproteobacteria</taxon>
        <taxon>Vibrionales</taxon>
        <taxon>Vibrionaceae</taxon>
        <taxon>Vibrio</taxon>
    </lineage>
</organism>
<dbReference type="AlphaFoldDB" id="A0AAX2LV56"/>
<accession>A0AAX2LV56</accession>
<protein>
    <recommendedName>
        <fullName evidence="5">Microcin J25-processing protein McjB C-terminal domain-containing protein</fullName>
    </recommendedName>
</protein>
<dbReference type="EMBL" id="CP014034">
    <property type="protein sequence ID" value="AMF92394.2"/>
    <property type="molecule type" value="Genomic_DNA"/>
</dbReference>
<evidence type="ECO:0000313" key="3">
    <source>
        <dbReference type="Proteomes" id="UP000057088"/>
    </source>
</evidence>
<dbReference type="EMBL" id="UHIP01000002">
    <property type="protein sequence ID" value="SUQ27234.1"/>
    <property type="molecule type" value="Genomic_DNA"/>
</dbReference>
<evidence type="ECO:0008006" key="5">
    <source>
        <dbReference type="Google" id="ProtNLM"/>
    </source>
</evidence>
<reference evidence="2 4" key="3">
    <citation type="submission" date="2018-06" db="EMBL/GenBank/DDBJ databases">
        <authorList>
            <consortium name="Pathogen Informatics"/>
            <person name="Doyle S."/>
        </authorList>
    </citation>
    <scope>NUCLEOTIDE SEQUENCE [LARGE SCALE GENOMIC DNA]</scope>
    <source>
        <strain evidence="2 4">NCTC11327</strain>
    </source>
</reference>
<sequence>MVNIQILRREALRLRTAMDSCDKDSSTILTNTFPIMNCKFASLLLAFHYFQRLNNIEITCVTGYGENMVSHVWLEIEEHVVDITGDQFNLIDHVQLNEKILKYRPFSKIHVTKVTQSYLPIVFKRTERIGLDKDFSDFKASFIDKMRSSYSTLIV</sequence>
<dbReference type="Proteomes" id="UP000254626">
    <property type="component" value="Unassembled WGS sequence"/>
</dbReference>
<evidence type="ECO:0000313" key="2">
    <source>
        <dbReference type="EMBL" id="SUQ27234.1"/>
    </source>
</evidence>
<evidence type="ECO:0000313" key="4">
    <source>
        <dbReference type="Proteomes" id="UP000254626"/>
    </source>
</evidence>
<name>A0AAX2LV56_VIBFL</name>
<dbReference type="Proteomes" id="UP000057088">
    <property type="component" value="Chromosome 1"/>
</dbReference>
<keyword evidence="3" id="KW-1185">Reference proteome</keyword>
<evidence type="ECO:0000313" key="1">
    <source>
        <dbReference type="EMBL" id="AMF92394.2"/>
    </source>
</evidence>